<comment type="catalytic activity">
    <reaction evidence="2">
        <text>2 GTP = 3',3'-c-di-GMP + 2 diphosphate</text>
        <dbReference type="Rhea" id="RHEA:24898"/>
        <dbReference type="ChEBI" id="CHEBI:33019"/>
        <dbReference type="ChEBI" id="CHEBI:37565"/>
        <dbReference type="ChEBI" id="CHEBI:58805"/>
        <dbReference type="EC" id="2.7.7.65"/>
    </reaction>
</comment>
<dbReference type="EMBL" id="CP025611">
    <property type="protein sequence ID" value="AUN30497.1"/>
    <property type="molecule type" value="Genomic_DNA"/>
</dbReference>
<evidence type="ECO:0000313" key="6">
    <source>
        <dbReference type="Proteomes" id="UP000234752"/>
    </source>
</evidence>
<dbReference type="SMART" id="SM00267">
    <property type="entry name" value="GGDEF"/>
    <property type="match status" value="1"/>
</dbReference>
<dbReference type="KEGG" id="ncb:C0V82_09805"/>
<feature type="transmembrane region" description="Helical" evidence="4">
    <location>
        <begin position="156"/>
        <end position="178"/>
    </location>
</feature>
<evidence type="ECO:0000256" key="3">
    <source>
        <dbReference type="SAM" id="MobiDB-lite"/>
    </source>
</evidence>
<dbReference type="Pfam" id="PF00990">
    <property type="entry name" value="GGDEF"/>
    <property type="match status" value="1"/>
</dbReference>
<name>A0A2K9NBP1_9PROT</name>
<reference evidence="5 6" key="1">
    <citation type="submission" date="2017-12" db="EMBL/GenBank/DDBJ databases">
        <title>Genomes of bacteria within cyanobacterial aggregates.</title>
        <authorList>
            <person name="Cai H."/>
        </authorList>
    </citation>
    <scope>NUCLEOTIDE SEQUENCE [LARGE SCALE GENOMIC DNA]</scope>
    <source>
        <strain evidence="5 6">TH16</strain>
    </source>
</reference>
<feature type="transmembrane region" description="Helical" evidence="4">
    <location>
        <begin position="6"/>
        <end position="25"/>
    </location>
</feature>
<protein>
    <recommendedName>
        <fullName evidence="1">diguanylate cyclase</fullName>
        <ecNumber evidence="1">2.7.7.65</ecNumber>
    </recommendedName>
</protein>
<dbReference type="InterPro" id="IPR000160">
    <property type="entry name" value="GGDEF_dom"/>
</dbReference>
<keyword evidence="4" id="KW-0472">Membrane</keyword>
<dbReference type="Gene3D" id="3.30.70.270">
    <property type="match status" value="1"/>
</dbReference>
<keyword evidence="6" id="KW-1185">Reference proteome</keyword>
<sequence>MFPLDIVTILVLYKSSLIAGALAFMHMRRQSHRQSGLRTLIIGFGLLIVGSTLAGWGAAGQMALEFWTLTSLIFGTLGYGLIYLGIHSLSRQRRARQGWLILVPPALFVLAALVTGFHTDDRIRSCLFHLQAGLFLAVAAWPVWRDRRHDPLPSRLPLAVVLAACALVFGVGSWAILARPDYVDWIAHGFALQILGNFGIAVLVCGFATDRAERSLRQAAEIDSLTDIGNRRWLEARMPPIIQAGDALIVLDLDHFKQVNDRYGHAAGDATLAATASTLRQALRAQDLSARMGGEEFLLFLPGVKDQARAVAERLRLRIEAQTALHQDYAITVTASLGIAVAPSDGMGWEQLYQAADGALYEAKRQGRNRVVDHADLTTPAAAAPLASAGPGLHTGPVPPVPAPDARPGP</sequence>
<feature type="transmembrane region" description="Helical" evidence="4">
    <location>
        <begin position="37"/>
        <end position="60"/>
    </location>
</feature>
<dbReference type="CDD" id="cd01949">
    <property type="entry name" value="GGDEF"/>
    <property type="match status" value="1"/>
</dbReference>
<dbReference type="NCBIfam" id="TIGR00254">
    <property type="entry name" value="GGDEF"/>
    <property type="match status" value="1"/>
</dbReference>
<dbReference type="OrthoDB" id="8401841at2"/>
<gene>
    <name evidence="5" type="ORF">C0V82_09805</name>
</gene>
<dbReference type="InterPro" id="IPR043128">
    <property type="entry name" value="Rev_trsase/Diguanyl_cyclase"/>
</dbReference>
<dbReference type="AlphaFoldDB" id="A0A2K9NBP1"/>
<dbReference type="Proteomes" id="UP000234752">
    <property type="component" value="Chromosome eg_1"/>
</dbReference>
<feature type="transmembrane region" description="Helical" evidence="4">
    <location>
        <begin position="98"/>
        <end position="115"/>
    </location>
</feature>
<feature type="region of interest" description="Disordered" evidence="3">
    <location>
        <begin position="384"/>
        <end position="410"/>
    </location>
</feature>
<dbReference type="PANTHER" id="PTHR45138">
    <property type="entry name" value="REGULATORY COMPONENTS OF SENSORY TRANSDUCTION SYSTEM"/>
    <property type="match status" value="1"/>
</dbReference>
<evidence type="ECO:0000256" key="2">
    <source>
        <dbReference type="ARBA" id="ARBA00034247"/>
    </source>
</evidence>
<keyword evidence="4" id="KW-0812">Transmembrane</keyword>
<evidence type="ECO:0000313" key="5">
    <source>
        <dbReference type="EMBL" id="AUN30497.1"/>
    </source>
</evidence>
<dbReference type="PANTHER" id="PTHR45138:SF9">
    <property type="entry name" value="DIGUANYLATE CYCLASE DGCM-RELATED"/>
    <property type="match status" value="1"/>
</dbReference>
<feature type="transmembrane region" description="Helical" evidence="4">
    <location>
        <begin position="66"/>
        <end position="86"/>
    </location>
</feature>
<accession>A0A2K9NBP1</accession>
<dbReference type="PROSITE" id="PS50887">
    <property type="entry name" value="GGDEF"/>
    <property type="match status" value="1"/>
</dbReference>
<dbReference type="GO" id="GO:0052621">
    <property type="term" value="F:diguanylate cyclase activity"/>
    <property type="evidence" value="ECO:0007669"/>
    <property type="project" value="UniProtKB-EC"/>
</dbReference>
<proteinExistence type="predicted"/>
<dbReference type="SUPFAM" id="SSF55073">
    <property type="entry name" value="Nucleotide cyclase"/>
    <property type="match status" value="1"/>
</dbReference>
<keyword evidence="4" id="KW-1133">Transmembrane helix</keyword>
<feature type="transmembrane region" description="Helical" evidence="4">
    <location>
        <begin position="190"/>
        <end position="209"/>
    </location>
</feature>
<dbReference type="InterPro" id="IPR029787">
    <property type="entry name" value="Nucleotide_cyclase"/>
</dbReference>
<feature type="compositionally biased region" description="Low complexity" evidence="3">
    <location>
        <begin position="384"/>
        <end position="396"/>
    </location>
</feature>
<feature type="compositionally biased region" description="Pro residues" evidence="3">
    <location>
        <begin position="397"/>
        <end position="410"/>
    </location>
</feature>
<dbReference type="FunFam" id="3.30.70.270:FF:000001">
    <property type="entry name" value="Diguanylate cyclase domain protein"/>
    <property type="match status" value="1"/>
</dbReference>
<dbReference type="EC" id="2.7.7.65" evidence="1"/>
<feature type="transmembrane region" description="Helical" evidence="4">
    <location>
        <begin position="127"/>
        <end position="144"/>
    </location>
</feature>
<evidence type="ECO:0000256" key="4">
    <source>
        <dbReference type="SAM" id="Phobius"/>
    </source>
</evidence>
<organism evidence="5 6">
    <name type="scientific">Niveispirillum cyanobacteriorum</name>
    <dbReference type="NCBI Taxonomy" id="1612173"/>
    <lineage>
        <taxon>Bacteria</taxon>
        <taxon>Pseudomonadati</taxon>
        <taxon>Pseudomonadota</taxon>
        <taxon>Alphaproteobacteria</taxon>
        <taxon>Rhodospirillales</taxon>
        <taxon>Azospirillaceae</taxon>
        <taxon>Niveispirillum</taxon>
    </lineage>
</organism>
<evidence type="ECO:0000256" key="1">
    <source>
        <dbReference type="ARBA" id="ARBA00012528"/>
    </source>
</evidence>
<dbReference type="RefSeq" id="WP_102112181.1">
    <property type="nucleotide sequence ID" value="NZ_BMGN01000002.1"/>
</dbReference>
<dbReference type="InterPro" id="IPR050469">
    <property type="entry name" value="Diguanylate_Cyclase"/>
</dbReference>